<sequence length="151" mass="17686">MEKKNIFIALLVILNFHGALQCGSGSSEPPKKVIKPVVINYTEIIESTKYLKFLRDFEGVSRVHRFDPEFHVYLKCNGSYNEQMGRVMHGLCSYCVEMQPSKNNVYWRCMDKCFTTLKATNCLRNYEELVLKKAREIEDYVKELSGHRMKF</sequence>
<organism evidence="3 4">
    <name type="scientific">Cotesia glomerata</name>
    <name type="common">Lepidopteran parasitic wasp</name>
    <name type="synonym">Apanteles glomeratus</name>
    <dbReference type="NCBI Taxonomy" id="32391"/>
    <lineage>
        <taxon>Eukaryota</taxon>
        <taxon>Metazoa</taxon>
        <taxon>Ecdysozoa</taxon>
        <taxon>Arthropoda</taxon>
        <taxon>Hexapoda</taxon>
        <taxon>Insecta</taxon>
        <taxon>Pterygota</taxon>
        <taxon>Neoptera</taxon>
        <taxon>Endopterygota</taxon>
        <taxon>Hymenoptera</taxon>
        <taxon>Apocrita</taxon>
        <taxon>Ichneumonoidea</taxon>
        <taxon>Braconidae</taxon>
        <taxon>Microgastrinae</taxon>
        <taxon>Cotesia</taxon>
    </lineage>
</organism>
<gene>
    <name evidence="3" type="ORF">KQX54_012216</name>
</gene>
<dbReference type="EMBL" id="JAHXZJ010001119">
    <property type="protein sequence ID" value="KAH0554674.1"/>
    <property type="molecule type" value="Genomic_DNA"/>
</dbReference>
<dbReference type="AlphaFoldDB" id="A0AAV7IQY2"/>
<evidence type="ECO:0000313" key="4">
    <source>
        <dbReference type="Proteomes" id="UP000826195"/>
    </source>
</evidence>
<feature type="signal peptide" evidence="2">
    <location>
        <begin position="1"/>
        <end position="21"/>
    </location>
</feature>
<comment type="caution">
    <text evidence="3">The sequence shown here is derived from an EMBL/GenBank/DDBJ whole genome shotgun (WGS) entry which is preliminary data.</text>
</comment>
<keyword evidence="4" id="KW-1185">Reference proteome</keyword>
<protein>
    <submittedName>
        <fullName evidence="3">Uncharacterized protein</fullName>
    </submittedName>
</protein>
<evidence type="ECO:0000313" key="3">
    <source>
        <dbReference type="EMBL" id="KAH0554674.1"/>
    </source>
</evidence>
<dbReference type="Proteomes" id="UP000826195">
    <property type="component" value="Unassembled WGS sequence"/>
</dbReference>
<comment type="similarity">
    <text evidence="1">Belongs to the arthropod CHH/MIH/GIH/VIH hormone family.</text>
</comment>
<evidence type="ECO:0000256" key="1">
    <source>
        <dbReference type="ARBA" id="ARBA00005447"/>
    </source>
</evidence>
<feature type="chain" id="PRO_5043989508" evidence="2">
    <location>
        <begin position="22"/>
        <end position="151"/>
    </location>
</feature>
<reference evidence="3 4" key="1">
    <citation type="journal article" date="2021" name="J. Hered.">
        <title>A chromosome-level genome assembly of the parasitoid wasp, Cotesia glomerata (Hymenoptera: Braconidae).</title>
        <authorList>
            <person name="Pinto B.J."/>
            <person name="Weis J.J."/>
            <person name="Gamble T."/>
            <person name="Ode P.J."/>
            <person name="Paul R."/>
            <person name="Zaspel J.M."/>
        </authorList>
    </citation>
    <scope>NUCLEOTIDE SEQUENCE [LARGE SCALE GENOMIC DNA]</scope>
    <source>
        <strain evidence="3">CgM1</strain>
    </source>
</reference>
<dbReference type="InterPro" id="IPR035957">
    <property type="entry name" value="Crust_neurohorm_sf"/>
</dbReference>
<name>A0AAV7IQY2_COTGL</name>
<dbReference type="Gene3D" id="1.10.2010.10">
    <property type="entry name" value="Crustacean CHH/MIH/GIH neurohormone"/>
    <property type="match status" value="1"/>
</dbReference>
<dbReference type="SUPFAM" id="SSF81778">
    <property type="entry name" value="Crustacean CHH/MIH/GIH neurohormone"/>
    <property type="match status" value="1"/>
</dbReference>
<accession>A0AAV7IQY2</accession>
<keyword evidence="2" id="KW-0732">Signal</keyword>
<proteinExistence type="inferred from homology"/>
<evidence type="ECO:0000256" key="2">
    <source>
        <dbReference type="SAM" id="SignalP"/>
    </source>
</evidence>